<accession>A0ABP9FBT3</accession>
<keyword evidence="1" id="KW-0472">Membrane</keyword>
<keyword evidence="3" id="KW-1185">Reference proteome</keyword>
<proteinExistence type="predicted"/>
<sequence length="107" mass="11252">MSRRIWWSTWPGALGLGLLSLLLVAPGTVAGLIVLLIPDTGGAGVDFSVDTVPLWQQVFAWVAIAAAVVLPFLTALWARRAWLGYVLLSLGLSLVVGVIGLGLFGIV</sequence>
<comment type="caution">
    <text evidence="2">The sequence shown here is derived from an EMBL/GenBank/DDBJ whole genome shotgun (WGS) entry which is preliminary data.</text>
</comment>
<dbReference type="RefSeq" id="WP_345579698.1">
    <property type="nucleotide sequence ID" value="NZ_BAABLV010000016.1"/>
</dbReference>
<evidence type="ECO:0000256" key="1">
    <source>
        <dbReference type="SAM" id="Phobius"/>
    </source>
</evidence>
<reference evidence="3" key="1">
    <citation type="journal article" date="2019" name="Int. J. Syst. Evol. Microbiol.">
        <title>The Global Catalogue of Microorganisms (GCM) 10K type strain sequencing project: providing services to taxonomists for standard genome sequencing and annotation.</title>
        <authorList>
            <consortium name="The Broad Institute Genomics Platform"/>
            <consortium name="The Broad Institute Genome Sequencing Center for Infectious Disease"/>
            <person name="Wu L."/>
            <person name="Ma J."/>
        </authorList>
    </citation>
    <scope>NUCLEOTIDE SEQUENCE [LARGE SCALE GENOMIC DNA]</scope>
    <source>
        <strain evidence="3">JCM 19125</strain>
    </source>
</reference>
<protein>
    <submittedName>
        <fullName evidence="2">Uncharacterized protein</fullName>
    </submittedName>
</protein>
<feature type="transmembrane region" description="Helical" evidence="1">
    <location>
        <begin position="85"/>
        <end position="106"/>
    </location>
</feature>
<name>A0ABP9FBT3_9ACTN</name>
<evidence type="ECO:0000313" key="3">
    <source>
        <dbReference type="Proteomes" id="UP001501521"/>
    </source>
</evidence>
<organism evidence="2 3">
    <name type="scientific">Tessaracoccus lubricantis</name>
    <dbReference type="NCBI Taxonomy" id="545543"/>
    <lineage>
        <taxon>Bacteria</taxon>
        <taxon>Bacillati</taxon>
        <taxon>Actinomycetota</taxon>
        <taxon>Actinomycetes</taxon>
        <taxon>Propionibacteriales</taxon>
        <taxon>Propionibacteriaceae</taxon>
        <taxon>Tessaracoccus</taxon>
    </lineage>
</organism>
<feature type="transmembrane region" description="Helical" evidence="1">
    <location>
        <begin position="55"/>
        <end position="78"/>
    </location>
</feature>
<dbReference type="Proteomes" id="UP001501521">
    <property type="component" value="Unassembled WGS sequence"/>
</dbReference>
<dbReference type="EMBL" id="BAABLV010000016">
    <property type="protein sequence ID" value="GAA4894215.1"/>
    <property type="molecule type" value="Genomic_DNA"/>
</dbReference>
<gene>
    <name evidence="2" type="ORF">GCM10025789_09300</name>
</gene>
<keyword evidence="1" id="KW-1133">Transmembrane helix</keyword>
<evidence type="ECO:0000313" key="2">
    <source>
        <dbReference type="EMBL" id="GAA4894215.1"/>
    </source>
</evidence>
<keyword evidence="1" id="KW-0812">Transmembrane</keyword>